<evidence type="ECO:0000256" key="1">
    <source>
        <dbReference type="SAM" id="Coils"/>
    </source>
</evidence>
<feature type="region of interest" description="Disordered" evidence="2">
    <location>
        <begin position="139"/>
        <end position="167"/>
    </location>
</feature>
<feature type="compositionally biased region" description="Basic and acidic residues" evidence="2">
    <location>
        <begin position="1"/>
        <end position="13"/>
    </location>
</feature>
<name>D7G2Y1_ECTSI</name>
<evidence type="ECO:0000313" key="4">
    <source>
        <dbReference type="Proteomes" id="UP000002630"/>
    </source>
</evidence>
<gene>
    <name evidence="3" type="ORF">Esi_0049_0065</name>
</gene>
<feature type="coiled-coil region" evidence="1">
    <location>
        <begin position="275"/>
        <end position="341"/>
    </location>
</feature>
<keyword evidence="4" id="KW-1185">Reference proteome</keyword>
<protein>
    <submittedName>
        <fullName evidence="3">Uncharacterized protein</fullName>
    </submittedName>
</protein>
<organism evidence="3 4">
    <name type="scientific">Ectocarpus siliculosus</name>
    <name type="common">Brown alga</name>
    <name type="synonym">Conferva siliculosa</name>
    <dbReference type="NCBI Taxonomy" id="2880"/>
    <lineage>
        <taxon>Eukaryota</taxon>
        <taxon>Sar</taxon>
        <taxon>Stramenopiles</taxon>
        <taxon>Ochrophyta</taxon>
        <taxon>PX clade</taxon>
        <taxon>Phaeophyceae</taxon>
        <taxon>Ectocarpales</taxon>
        <taxon>Ectocarpaceae</taxon>
        <taxon>Ectocarpus</taxon>
    </lineage>
</organism>
<dbReference type="InParanoid" id="D7G2Y1"/>
<accession>D7G2Y1</accession>
<dbReference type="Proteomes" id="UP000002630">
    <property type="component" value="Linkage Group LG14"/>
</dbReference>
<feature type="compositionally biased region" description="Polar residues" evidence="2">
    <location>
        <begin position="145"/>
        <end position="158"/>
    </location>
</feature>
<feature type="region of interest" description="Disordered" evidence="2">
    <location>
        <begin position="1"/>
        <end position="41"/>
    </location>
</feature>
<dbReference type="EMBL" id="FN648696">
    <property type="protein sequence ID" value="CBJ48838.1"/>
    <property type="molecule type" value="Genomic_DNA"/>
</dbReference>
<dbReference type="AlphaFoldDB" id="D7G2Y1"/>
<evidence type="ECO:0000256" key="2">
    <source>
        <dbReference type="SAM" id="MobiDB-lite"/>
    </source>
</evidence>
<reference evidence="3 4" key="1">
    <citation type="journal article" date="2010" name="Nature">
        <title>The Ectocarpus genome and the independent evolution of multicellularity in brown algae.</title>
        <authorList>
            <person name="Cock J.M."/>
            <person name="Sterck L."/>
            <person name="Rouze P."/>
            <person name="Scornet D."/>
            <person name="Allen A.E."/>
            <person name="Amoutzias G."/>
            <person name="Anthouard V."/>
            <person name="Artiguenave F."/>
            <person name="Aury J.M."/>
            <person name="Badger J.H."/>
            <person name="Beszteri B."/>
            <person name="Billiau K."/>
            <person name="Bonnet E."/>
            <person name="Bothwell J.H."/>
            <person name="Bowler C."/>
            <person name="Boyen C."/>
            <person name="Brownlee C."/>
            <person name="Carrano C.J."/>
            <person name="Charrier B."/>
            <person name="Cho G.Y."/>
            <person name="Coelho S.M."/>
            <person name="Collen J."/>
            <person name="Corre E."/>
            <person name="Da Silva C."/>
            <person name="Delage L."/>
            <person name="Delaroque N."/>
            <person name="Dittami S.M."/>
            <person name="Doulbeau S."/>
            <person name="Elias M."/>
            <person name="Farnham G."/>
            <person name="Gachon C.M."/>
            <person name="Gschloessl B."/>
            <person name="Heesch S."/>
            <person name="Jabbari K."/>
            <person name="Jubin C."/>
            <person name="Kawai H."/>
            <person name="Kimura K."/>
            <person name="Kloareg B."/>
            <person name="Kupper F.C."/>
            <person name="Lang D."/>
            <person name="Le Bail A."/>
            <person name="Leblanc C."/>
            <person name="Lerouge P."/>
            <person name="Lohr M."/>
            <person name="Lopez P.J."/>
            <person name="Martens C."/>
            <person name="Maumus F."/>
            <person name="Michel G."/>
            <person name="Miranda-Saavedra D."/>
            <person name="Morales J."/>
            <person name="Moreau H."/>
            <person name="Motomura T."/>
            <person name="Nagasato C."/>
            <person name="Napoli C.A."/>
            <person name="Nelson D.R."/>
            <person name="Nyvall-Collen P."/>
            <person name="Peters A.F."/>
            <person name="Pommier C."/>
            <person name="Potin P."/>
            <person name="Poulain J."/>
            <person name="Quesneville H."/>
            <person name="Read B."/>
            <person name="Rensing S.A."/>
            <person name="Ritter A."/>
            <person name="Rousvoal S."/>
            <person name="Samanta M."/>
            <person name="Samson G."/>
            <person name="Schroeder D.C."/>
            <person name="Segurens B."/>
            <person name="Strittmatter M."/>
            <person name="Tonon T."/>
            <person name="Tregear J.W."/>
            <person name="Valentin K."/>
            <person name="von Dassow P."/>
            <person name="Yamagishi T."/>
            <person name="Van de Peer Y."/>
            <person name="Wincker P."/>
        </authorList>
    </citation>
    <scope>NUCLEOTIDE SEQUENCE [LARGE SCALE GENOMIC DNA]</scope>
    <source>
        <strain evidence="4">Ec32 / CCAP1310/4</strain>
    </source>
</reference>
<keyword evidence="1" id="KW-0175">Coiled coil</keyword>
<sequence length="385" mass="41210">MPNAPMKEERKENAMPVQIRSGEDEGEGEGAAAASSSAVRAWQKRAREAEARRDVVERELCREVSWGVRRADGFASAMDGLRLAVDRLSGAITGGADVEVVGDDVGGEDCTGAVVTGPVGGGGGGGGGAAAAAATAVKADEARNTRTGGESAGSNSNRKSSDDAAVADSAQRAADMLIGRIGEARVGVLGLRIQLTAASRRAAQARETREAERVRTARAIDSLRSEAEELRRRPRTRGVEVQTGLKGSDVGDTEALVLALERKNKGTEAGFETFKKDAERKLELENLKAEEEALKADDHLHASHVREGNARAYCQRLEGRVAALMAHREELRQERQVLRAAVRASFKDAADKEKLRVERMRNVSTQVEHVDDVVPYRPSWGRGAV</sequence>
<evidence type="ECO:0000313" key="3">
    <source>
        <dbReference type="EMBL" id="CBJ48838.1"/>
    </source>
</evidence>
<proteinExistence type="predicted"/>
<dbReference type="EMBL" id="FN649739">
    <property type="protein sequence ID" value="CBJ48838.1"/>
    <property type="molecule type" value="Genomic_DNA"/>
</dbReference>